<sequence length="274" mass="29571">MYATVETGPGQHRGELCWPASSSWALSLARGPLPLVGTTVGLRGVVRLSATVRLHALVGKKDGHTFAPAPSLPLPAGGLPGGFKLRLKRTSARYDRARRPLDRVSEGVLGGRLQATHCGSPLARSRTNVHKDQPTTPAGTTPPSSPTPDTQRLHLPNSTEGSPTLNPATLIPTTWRGGTTSRLPLTAHNAGDSSRNDKALDSLRKQELSSRLEDAECARHRTLESQVGPRHHTTSLRLHQSRLPGFVTGNVEFIEPAVCRRMLILVAEWRETSC</sequence>
<organism evidence="2 3">
    <name type="scientific">Thalassiosira oceanica</name>
    <name type="common">Marine diatom</name>
    <dbReference type="NCBI Taxonomy" id="159749"/>
    <lineage>
        <taxon>Eukaryota</taxon>
        <taxon>Sar</taxon>
        <taxon>Stramenopiles</taxon>
        <taxon>Ochrophyta</taxon>
        <taxon>Bacillariophyta</taxon>
        <taxon>Coscinodiscophyceae</taxon>
        <taxon>Thalassiosirophycidae</taxon>
        <taxon>Thalassiosirales</taxon>
        <taxon>Thalassiosiraceae</taxon>
        <taxon>Thalassiosira</taxon>
    </lineage>
</organism>
<feature type="compositionally biased region" description="Polar residues" evidence="1">
    <location>
        <begin position="156"/>
        <end position="167"/>
    </location>
</feature>
<dbReference type="Proteomes" id="UP000266841">
    <property type="component" value="Unassembled WGS sequence"/>
</dbReference>
<evidence type="ECO:0000256" key="1">
    <source>
        <dbReference type="SAM" id="MobiDB-lite"/>
    </source>
</evidence>
<dbReference type="AlphaFoldDB" id="K0SN78"/>
<accession>K0SN78</accession>
<feature type="compositionally biased region" description="Low complexity" evidence="1">
    <location>
        <begin position="134"/>
        <end position="150"/>
    </location>
</feature>
<name>K0SN78_THAOC</name>
<keyword evidence="3" id="KW-1185">Reference proteome</keyword>
<dbReference type="eggNOG" id="ENOG502SDBJ">
    <property type="taxonomic scope" value="Eukaryota"/>
</dbReference>
<reference evidence="2 3" key="1">
    <citation type="journal article" date="2012" name="Genome Biol.">
        <title>Genome and low-iron response of an oceanic diatom adapted to chronic iron limitation.</title>
        <authorList>
            <person name="Lommer M."/>
            <person name="Specht M."/>
            <person name="Roy A.S."/>
            <person name="Kraemer L."/>
            <person name="Andreson R."/>
            <person name="Gutowska M.A."/>
            <person name="Wolf J."/>
            <person name="Bergner S.V."/>
            <person name="Schilhabel M.B."/>
            <person name="Klostermeier U.C."/>
            <person name="Beiko R.G."/>
            <person name="Rosenstiel P."/>
            <person name="Hippler M."/>
            <person name="Laroche J."/>
        </authorList>
    </citation>
    <scope>NUCLEOTIDE SEQUENCE [LARGE SCALE GENOMIC DNA]</scope>
    <source>
        <strain evidence="2 3">CCMP1005</strain>
    </source>
</reference>
<proteinExistence type="predicted"/>
<evidence type="ECO:0000313" key="3">
    <source>
        <dbReference type="Proteomes" id="UP000266841"/>
    </source>
</evidence>
<protein>
    <submittedName>
        <fullName evidence="2">Uncharacterized protein</fullName>
    </submittedName>
</protein>
<dbReference type="EMBL" id="AGNL01014954">
    <property type="protein sequence ID" value="EJK66449.1"/>
    <property type="molecule type" value="Genomic_DNA"/>
</dbReference>
<evidence type="ECO:0000313" key="2">
    <source>
        <dbReference type="EMBL" id="EJK66449.1"/>
    </source>
</evidence>
<gene>
    <name evidence="2" type="ORF">THAOC_12636</name>
</gene>
<comment type="caution">
    <text evidence="2">The sequence shown here is derived from an EMBL/GenBank/DDBJ whole genome shotgun (WGS) entry which is preliminary data.</text>
</comment>
<feature type="region of interest" description="Disordered" evidence="1">
    <location>
        <begin position="115"/>
        <end position="198"/>
    </location>
</feature>